<dbReference type="PANTHER" id="PTHR30136">
    <property type="entry name" value="HELIX-TURN-HELIX TRANSCRIPTIONAL REGULATOR, ICLR FAMILY"/>
    <property type="match status" value="1"/>
</dbReference>
<dbReference type="InterPro" id="IPR036390">
    <property type="entry name" value="WH_DNA-bd_sf"/>
</dbReference>
<dbReference type="PANTHER" id="PTHR30136:SF39">
    <property type="entry name" value="TRANSCRIPTIONAL REGULATORY PROTEIN"/>
    <property type="match status" value="1"/>
</dbReference>
<dbReference type="InterPro" id="IPR014757">
    <property type="entry name" value="Tscrpt_reg_IclR_C"/>
</dbReference>
<dbReference type="Gene3D" id="3.30.450.40">
    <property type="match status" value="1"/>
</dbReference>
<evidence type="ECO:0000256" key="3">
    <source>
        <dbReference type="ARBA" id="ARBA00023163"/>
    </source>
</evidence>
<keyword evidence="2" id="KW-0238">DNA-binding</keyword>
<dbReference type="PROSITE" id="PS51078">
    <property type="entry name" value="ICLR_ED"/>
    <property type="match status" value="1"/>
</dbReference>
<accession>A0ABP6Z2W0</accession>
<feature type="domain" description="HTH iclR-type" evidence="4">
    <location>
        <begin position="61"/>
        <end position="120"/>
    </location>
</feature>
<dbReference type="Pfam" id="PF01614">
    <property type="entry name" value="IclR_C"/>
    <property type="match status" value="1"/>
</dbReference>
<dbReference type="SUPFAM" id="SSF46785">
    <property type="entry name" value="Winged helix' DNA-binding domain"/>
    <property type="match status" value="1"/>
</dbReference>
<evidence type="ECO:0000256" key="2">
    <source>
        <dbReference type="ARBA" id="ARBA00023125"/>
    </source>
</evidence>
<organism evidence="6 7">
    <name type="scientific">Kineosporia mesophila</name>
    <dbReference type="NCBI Taxonomy" id="566012"/>
    <lineage>
        <taxon>Bacteria</taxon>
        <taxon>Bacillati</taxon>
        <taxon>Actinomycetota</taxon>
        <taxon>Actinomycetes</taxon>
        <taxon>Kineosporiales</taxon>
        <taxon>Kineosporiaceae</taxon>
        <taxon>Kineosporia</taxon>
    </lineage>
</organism>
<dbReference type="InterPro" id="IPR050707">
    <property type="entry name" value="HTH_MetabolicPath_Reg"/>
</dbReference>
<reference evidence="7" key="1">
    <citation type="journal article" date="2019" name="Int. J. Syst. Evol. Microbiol.">
        <title>The Global Catalogue of Microorganisms (GCM) 10K type strain sequencing project: providing services to taxonomists for standard genome sequencing and annotation.</title>
        <authorList>
            <consortium name="The Broad Institute Genomics Platform"/>
            <consortium name="The Broad Institute Genome Sequencing Center for Infectious Disease"/>
            <person name="Wu L."/>
            <person name="Ma J."/>
        </authorList>
    </citation>
    <scope>NUCLEOTIDE SEQUENCE [LARGE SCALE GENOMIC DNA]</scope>
    <source>
        <strain evidence="7">JCM 16902</strain>
    </source>
</reference>
<name>A0ABP6Z2W0_9ACTN</name>
<proteinExistence type="predicted"/>
<protein>
    <submittedName>
        <fullName evidence="6">IclR family transcriptional regulator</fullName>
    </submittedName>
</protein>
<dbReference type="InterPro" id="IPR036388">
    <property type="entry name" value="WH-like_DNA-bd_sf"/>
</dbReference>
<keyword evidence="1" id="KW-0805">Transcription regulation</keyword>
<keyword evidence="3" id="KW-0804">Transcription</keyword>
<dbReference type="SMART" id="SM00346">
    <property type="entry name" value="HTH_ICLR"/>
    <property type="match status" value="1"/>
</dbReference>
<dbReference type="EMBL" id="BAAAZO010000001">
    <property type="protein sequence ID" value="GAA3595698.1"/>
    <property type="molecule type" value="Genomic_DNA"/>
</dbReference>
<keyword evidence="7" id="KW-1185">Reference proteome</keyword>
<dbReference type="InterPro" id="IPR029016">
    <property type="entry name" value="GAF-like_dom_sf"/>
</dbReference>
<dbReference type="InterPro" id="IPR005471">
    <property type="entry name" value="Tscrpt_reg_IclR_N"/>
</dbReference>
<gene>
    <name evidence="6" type="ORF">GCM10022223_08610</name>
</gene>
<comment type="caution">
    <text evidence="6">The sequence shown here is derived from an EMBL/GenBank/DDBJ whole genome shotgun (WGS) entry which is preliminary data.</text>
</comment>
<dbReference type="Pfam" id="PF09339">
    <property type="entry name" value="HTH_IclR"/>
    <property type="match status" value="1"/>
</dbReference>
<dbReference type="PROSITE" id="PS51077">
    <property type="entry name" value="HTH_ICLR"/>
    <property type="match status" value="1"/>
</dbReference>
<evidence type="ECO:0000259" key="4">
    <source>
        <dbReference type="PROSITE" id="PS51077"/>
    </source>
</evidence>
<evidence type="ECO:0000313" key="6">
    <source>
        <dbReference type="EMBL" id="GAA3595698.1"/>
    </source>
</evidence>
<evidence type="ECO:0000313" key="7">
    <source>
        <dbReference type="Proteomes" id="UP001501074"/>
    </source>
</evidence>
<dbReference type="SUPFAM" id="SSF55781">
    <property type="entry name" value="GAF domain-like"/>
    <property type="match status" value="1"/>
</dbReference>
<dbReference type="Proteomes" id="UP001501074">
    <property type="component" value="Unassembled WGS sequence"/>
</dbReference>
<evidence type="ECO:0000256" key="1">
    <source>
        <dbReference type="ARBA" id="ARBA00023015"/>
    </source>
</evidence>
<feature type="domain" description="IclR-ED" evidence="5">
    <location>
        <begin position="121"/>
        <end position="290"/>
    </location>
</feature>
<dbReference type="Gene3D" id="1.10.10.10">
    <property type="entry name" value="Winged helix-like DNA-binding domain superfamily/Winged helix DNA-binding domain"/>
    <property type="match status" value="1"/>
</dbReference>
<evidence type="ECO:0000259" key="5">
    <source>
        <dbReference type="PROSITE" id="PS51078"/>
    </source>
</evidence>
<sequence length="295" mass="31077">MRPTLIILHPGQNPFGCFTGTVVGTRRFPAIPGLRGPRADTGLASRFVRRQYRSMDKSSGVGVLDKAAVLLDALEAGPATLAQLVTATGLARPTAHRLAVALEHHRLVGRDLQGRFVLGPRLGELAAAAGEDRLLAAAGPVLSALRDHTGESAQLFRRQGDQRICVAAAERPVGLRDSIPVGSALSMHAGSAAQTLLAWEEPDRLHRGLNGAKFTASTLSAVRRRGWAQSIAEREPGVASVSAPVRGPSGRVVAAVSISGPIERFTRQPGRQHATAVVAAAGRLTEVLRRGQIQA</sequence>